<organism evidence="7 8">
    <name type="scientific">Pseudazoarcus pumilus</name>
    <dbReference type="NCBI Taxonomy" id="2067960"/>
    <lineage>
        <taxon>Bacteria</taxon>
        <taxon>Pseudomonadati</taxon>
        <taxon>Pseudomonadota</taxon>
        <taxon>Betaproteobacteria</taxon>
        <taxon>Rhodocyclales</taxon>
        <taxon>Zoogloeaceae</taxon>
        <taxon>Pseudazoarcus</taxon>
    </lineage>
</organism>
<keyword evidence="4" id="KW-0378">Hydrolase</keyword>
<dbReference type="GO" id="GO:0003998">
    <property type="term" value="F:acylphosphatase activity"/>
    <property type="evidence" value="ECO:0007669"/>
    <property type="project" value="UniProtKB-EC"/>
</dbReference>
<evidence type="ECO:0000256" key="4">
    <source>
        <dbReference type="PROSITE-ProRule" id="PRU00520"/>
    </source>
</evidence>
<feature type="active site" evidence="4">
    <location>
        <position position="27"/>
    </location>
</feature>
<proteinExistence type="inferred from homology"/>
<evidence type="ECO:0000256" key="2">
    <source>
        <dbReference type="ARBA" id="ARBA00012150"/>
    </source>
</evidence>
<dbReference type="InterPro" id="IPR036046">
    <property type="entry name" value="Acylphosphatase-like_dom_sf"/>
</dbReference>
<dbReference type="InterPro" id="IPR001792">
    <property type="entry name" value="Acylphosphatase-like_dom"/>
</dbReference>
<gene>
    <name evidence="7" type="ORF">C0099_04585</name>
</gene>
<evidence type="ECO:0000256" key="1">
    <source>
        <dbReference type="ARBA" id="ARBA00005614"/>
    </source>
</evidence>
<dbReference type="Gene3D" id="3.30.70.100">
    <property type="match status" value="1"/>
</dbReference>
<dbReference type="RefSeq" id="WP_102246351.1">
    <property type="nucleotide sequence ID" value="NZ_CP025682.1"/>
</dbReference>
<dbReference type="PRINTS" id="PR00112">
    <property type="entry name" value="ACYLPHPHTASE"/>
</dbReference>
<dbReference type="Proteomes" id="UP000242205">
    <property type="component" value="Chromosome"/>
</dbReference>
<accession>A0A2I6S4V5</accession>
<dbReference type="SUPFAM" id="SSF54975">
    <property type="entry name" value="Acylphosphatase/BLUF domain-like"/>
    <property type="match status" value="1"/>
</dbReference>
<dbReference type="InterPro" id="IPR017968">
    <property type="entry name" value="Acylphosphatase_CS"/>
</dbReference>
<feature type="domain" description="Acylphosphatase-like" evidence="6">
    <location>
        <begin position="12"/>
        <end position="97"/>
    </location>
</feature>
<dbReference type="OrthoDB" id="5295388at2"/>
<dbReference type="AlphaFoldDB" id="A0A2I6S4V5"/>
<evidence type="ECO:0000313" key="7">
    <source>
        <dbReference type="EMBL" id="AUN94281.1"/>
    </source>
</evidence>
<dbReference type="EMBL" id="CP025682">
    <property type="protein sequence ID" value="AUN94281.1"/>
    <property type="molecule type" value="Genomic_DNA"/>
</dbReference>
<dbReference type="EC" id="3.6.1.7" evidence="2 4"/>
<comment type="catalytic activity">
    <reaction evidence="3 4">
        <text>an acyl phosphate + H2O = a carboxylate + phosphate + H(+)</text>
        <dbReference type="Rhea" id="RHEA:14965"/>
        <dbReference type="ChEBI" id="CHEBI:15377"/>
        <dbReference type="ChEBI" id="CHEBI:15378"/>
        <dbReference type="ChEBI" id="CHEBI:29067"/>
        <dbReference type="ChEBI" id="CHEBI:43474"/>
        <dbReference type="ChEBI" id="CHEBI:59918"/>
        <dbReference type="EC" id="3.6.1.7"/>
    </reaction>
</comment>
<protein>
    <recommendedName>
        <fullName evidence="2 4">acylphosphatase</fullName>
        <ecNumber evidence="2 4">3.6.1.7</ecNumber>
    </recommendedName>
</protein>
<evidence type="ECO:0000256" key="5">
    <source>
        <dbReference type="RuleBase" id="RU004168"/>
    </source>
</evidence>
<dbReference type="PROSITE" id="PS51160">
    <property type="entry name" value="ACYLPHOSPHATASE_3"/>
    <property type="match status" value="1"/>
</dbReference>
<dbReference type="PANTHER" id="PTHR47268:SF4">
    <property type="entry name" value="ACYLPHOSPHATASE"/>
    <property type="match status" value="1"/>
</dbReference>
<dbReference type="PROSITE" id="PS00151">
    <property type="entry name" value="ACYLPHOSPHATASE_2"/>
    <property type="match status" value="1"/>
</dbReference>
<dbReference type="InterPro" id="IPR020456">
    <property type="entry name" value="Acylphosphatase"/>
</dbReference>
<reference evidence="7 8" key="1">
    <citation type="submission" date="2018-01" db="EMBL/GenBank/DDBJ databases">
        <authorList>
            <person name="Fu G.-Y."/>
        </authorList>
    </citation>
    <scope>NUCLEOTIDE SEQUENCE [LARGE SCALE GENOMIC DNA]</scope>
    <source>
        <strain evidence="7 8">SY39</strain>
    </source>
</reference>
<dbReference type="KEGG" id="atw:C0099_04585"/>
<dbReference type="Pfam" id="PF00708">
    <property type="entry name" value="Acylphosphatase"/>
    <property type="match status" value="1"/>
</dbReference>
<evidence type="ECO:0000313" key="8">
    <source>
        <dbReference type="Proteomes" id="UP000242205"/>
    </source>
</evidence>
<sequence length="99" mass="10994">MSEDKKIREPLARHLLIHGKVQGVYYRASAEKEAMRLGLSGWVRNRFSGEVEAVVYGPEADVDAFIDWAREGPPAAEVTRIEISSAEPPDEGFRVLPTA</sequence>
<comment type="similarity">
    <text evidence="1 5">Belongs to the acylphosphatase family.</text>
</comment>
<evidence type="ECO:0000259" key="6">
    <source>
        <dbReference type="PROSITE" id="PS51160"/>
    </source>
</evidence>
<dbReference type="PANTHER" id="PTHR47268">
    <property type="entry name" value="ACYLPHOSPHATASE"/>
    <property type="match status" value="1"/>
</dbReference>
<keyword evidence="8" id="KW-1185">Reference proteome</keyword>
<feature type="active site" evidence="4">
    <location>
        <position position="45"/>
    </location>
</feature>
<name>A0A2I6S4V5_9RHOO</name>
<evidence type="ECO:0000256" key="3">
    <source>
        <dbReference type="ARBA" id="ARBA00047645"/>
    </source>
</evidence>